<evidence type="ECO:0000313" key="2">
    <source>
        <dbReference type="Proteomes" id="UP000192277"/>
    </source>
</evidence>
<gene>
    <name evidence="1" type="ORF">A4D02_02550</name>
</gene>
<accession>A0ABX3P4Y9</accession>
<name>A0ABX3P4Y9_9BACT</name>
<dbReference type="SUPFAM" id="SSF48452">
    <property type="entry name" value="TPR-like"/>
    <property type="match status" value="1"/>
</dbReference>
<comment type="caution">
    <text evidence="1">The sequence shown here is derived from an EMBL/GenBank/DDBJ whole genome shotgun (WGS) entry which is preliminary data.</text>
</comment>
<reference evidence="1 2" key="1">
    <citation type="submission" date="2016-04" db="EMBL/GenBank/DDBJ databases">
        <authorList>
            <person name="Chen L."/>
            <person name="Zhuang W."/>
            <person name="Wang G."/>
        </authorList>
    </citation>
    <scope>NUCLEOTIDE SEQUENCE [LARGE SCALE GENOMIC DNA]</scope>
    <source>
        <strain evidence="2">GR20</strain>
    </source>
</reference>
<dbReference type="Proteomes" id="UP000192277">
    <property type="component" value="Unassembled WGS sequence"/>
</dbReference>
<keyword evidence="2" id="KW-1185">Reference proteome</keyword>
<dbReference type="InterPro" id="IPR011990">
    <property type="entry name" value="TPR-like_helical_dom_sf"/>
</dbReference>
<evidence type="ECO:0000313" key="1">
    <source>
        <dbReference type="EMBL" id="OQP55212.1"/>
    </source>
</evidence>
<dbReference type="Gene3D" id="1.25.40.390">
    <property type="match status" value="1"/>
</dbReference>
<protein>
    <submittedName>
        <fullName evidence="1">Uncharacterized protein</fullName>
    </submittedName>
</protein>
<proteinExistence type="predicted"/>
<dbReference type="EMBL" id="LWBO01000001">
    <property type="protein sequence ID" value="OQP55212.1"/>
    <property type="molecule type" value="Genomic_DNA"/>
</dbReference>
<organism evidence="1 2">
    <name type="scientific">Niastella koreensis</name>
    <dbReference type="NCBI Taxonomy" id="354356"/>
    <lineage>
        <taxon>Bacteria</taxon>
        <taxon>Pseudomonadati</taxon>
        <taxon>Bacteroidota</taxon>
        <taxon>Chitinophagia</taxon>
        <taxon>Chitinophagales</taxon>
        <taxon>Chitinophagaceae</taxon>
        <taxon>Niastella</taxon>
    </lineage>
</organism>
<sequence>MQVNSLVGYLNNSQALNYNSFYNPSPSKTFAPVARYAEVLLINTEANVAMNALYSNYINQLFMFCGQSTVTFTNQAQAMDIVRTAWKNEFKTQVTDFMLIKKLLSTKGVFFGGFFFANSV</sequence>